<organism evidence="2 3">
    <name type="scientific">Caulifigura coniformis</name>
    <dbReference type="NCBI Taxonomy" id="2527983"/>
    <lineage>
        <taxon>Bacteria</taxon>
        <taxon>Pseudomonadati</taxon>
        <taxon>Planctomycetota</taxon>
        <taxon>Planctomycetia</taxon>
        <taxon>Planctomycetales</taxon>
        <taxon>Planctomycetaceae</taxon>
        <taxon>Caulifigura</taxon>
    </lineage>
</organism>
<protein>
    <submittedName>
        <fullName evidence="2">NPCBM/NEW2 domain protein</fullName>
    </submittedName>
</protein>
<dbReference type="EMBL" id="CP036271">
    <property type="protein sequence ID" value="QDT56836.1"/>
    <property type="molecule type" value="Genomic_DNA"/>
</dbReference>
<dbReference type="InParanoid" id="A0A517SL46"/>
<sequence>MIGRSSREIARWGRAMVVAAACVSAAQWGRAQDEPTAMEVETVVGETLNKAGLDSIVAGEFNFADGSSLPVDDVHAVRFRPASVATPKDQGAVAIHLAGGGRLPARSVLLVDDACDVTLLNGEQTSLKLDDVSALQWTDSDDTVWKNAVAKPPAEYDLVVLKAMPQSTSIRAFIESIGVESVAFEWDRETRTVARTQLVGVVFARPEALERPPLSVVTRGGAVIPVREAQKKDGAASFQCTLPSGSIIEIPQSEIVSLAVRSSRIRYLSEMTPESVAQRPIVSLPREWKADRNVRGEPLRAGTVEYEKGIGVQSGTSLTYELDGPAEQFAATLSLDPPRNVTADCEFVVLADGQELVRRSLKSGDAPESLRIPLKGAKRLEIRVDYGSNLDFGDHANWCDAHLVMAPTAGFQ</sequence>
<name>A0A517SL46_9PLAN</name>
<evidence type="ECO:0000259" key="1">
    <source>
        <dbReference type="SMART" id="SM00776"/>
    </source>
</evidence>
<dbReference type="InterPro" id="IPR013222">
    <property type="entry name" value="Glyco_hyd_98_carb-bd"/>
</dbReference>
<dbReference type="SUPFAM" id="SSF49785">
    <property type="entry name" value="Galactose-binding domain-like"/>
    <property type="match status" value="1"/>
</dbReference>
<dbReference type="OrthoDB" id="272011at2"/>
<dbReference type="Proteomes" id="UP000315700">
    <property type="component" value="Chromosome"/>
</dbReference>
<dbReference type="InterPro" id="IPR008979">
    <property type="entry name" value="Galactose-bd-like_sf"/>
</dbReference>
<proteinExistence type="predicted"/>
<dbReference type="SMART" id="SM00776">
    <property type="entry name" value="NPCBM"/>
    <property type="match status" value="1"/>
</dbReference>
<keyword evidence="3" id="KW-1185">Reference proteome</keyword>
<dbReference type="Pfam" id="PF08305">
    <property type="entry name" value="NPCBM"/>
    <property type="match status" value="1"/>
</dbReference>
<dbReference type="KEGG" id="ccos:Pan44_48960"/>
<feature type="domain" description="Glycosyl hydrolase family 98 putative carbohydrate-binding module" evidence="1">
    <location>
        <begin position="262"/>
        <end position="405"/>
    </location>
</feature>
<dbReference type="Gene3D" id="2.60.120.1060">
    <property type="entry name" value="NPCBM/NEW2 domain"/>
    <property type="match status" value="1"/>
</dbReference>
<accession>A0A517SL46</accession>
<reference evidence="2 3" key="1">
    <citation type="submission" date="2019-02" db="EMBL/GenBank/DDBJ databases">
        <title>Deep-cultivation of Planctomycetes and their phenomic and genomic characterization uncovers novel biology.</title>
        <authorList>
            <person name="Wiegand S."/>
            <person name="Jogler M."/>
            <person name="Boedeker C."/>
            <person name="Pinto D."/>
            <person name="Vollmers J."/>
            <person name="Rivas-Marin E."/>
            <person name="Kohn T."/>
            <person name="Peeters S.H."/>
            <person name="Heuer A."/>
            <person name="Rast P."/>
            <person name="Oberbeckmann S."/>
            <person name="Bunk B."/>
            <person name="Jeske O."/>
            <person name="Meyerdierks A."/>
            <person name="Storesund J.E."/>
            <person name="Kallscheuer N."/>
            <person name="Luecker S."/>
            <person name="Lage O.M."/>
            <person name="Pohl T."/>
            <person name="Merkel B.J."/>
            <person name="Hornburger P."/>
            <person name="Mueller R.-W."/>
            <person name="Bruemmer F."/>
            <person name="Labrenz M."/>
            <person name="Spormann A.M."/>
            <person name="Op den Camp H."/>
            <person name="Overmann J."/>
            <person name="Amann R."/>
            <person name="Jetten M.S.M."/>
            <person name="Mascher T."/>
            <person name="Medema M.H."/>
            <person name="Devos D.P."/>
            <person name="Kaster A.-K."/>
            <person name="Ovreas L."/>
            <person name="Rohde M."/>
            <person name="Galperin M.Y."/>
            <person name="Jogler C."/>
        </authorList>
    </citation>
    <scope>NUCLEOTIDE SEQUENCE [LARGE SCALE GENOMIC DNA]</scope>
    <source>
        <strain evidence="2 3">Pan44</strain>
    </source>
</reference>
<dbReference type="RefSeq" id="WP_145034252.1">
    <property type="nucleotide sequence ID" value="NZ_CP036271.1"/>
</dbReference>
<evidence type="ECO:0000313" key="3">
    <source>
        <dbReference type="Proteomes" id="UP000315700"/>
    </source>
</evidence>
<dbReference type="AlphaFoldDB" id="A0A517SL46"/>
<evidence type="ECO:0000313" key="2">
    <source>
        <dbReference type="EMBL" id="QDT56836.1"/>
    </source>
</evidence>
<dbReference type="InterPro" id="IPR038637">
    <property type="entry name" value="NPCBM_sf"/>
</dbReference>
<gene>
    <name evidence="2" type="ORF">Pan44_48960</name>
</gene>